<dbReference type="Proteomes" id="UP000008141">
    <property type="component" value="Unassembled WGS sequence"/>
</dbReference>
<feature type="compositionally biased region" description="Low complexity" evidence="1">
    <location>
        <begin position="98"/>
        <end position="142"/>
    </location>
</feature>
<proteinExistence type="predicted"/>
<feature type="compositionally biased region" description="Polar residues" evidence="1">
    <location>
        <begin position="150"/>
        <end position="160"/>
    </location>
</feature>
<feature type="compositionally biased region" description="Polar residues" evidence="1">
    <location>
        <begin position="375"/>
        <end position="385"/>
    </location>
</feature>
<feature type="region of interest" description="Disordered" evidence="1">
    <location>
        <begin position="72"/>
        <end position="285"/>
    </location>
</feature>
<evidence type="ECO:0000256" key="1">
    <source>
        <dbReference type="SAM" id="MobiDB-lite"/>
    </source>
</evidence>
<feature type="region of interest" description="Disordered" evidence="1">
    <location>
        <begin position="417"/>
        <end position="438"/>
    </location>
</feature>
<sequence>MEQQLLEAVLGGQLELSAALAWALGDDSQPPPIELRLGSPWKSPSAPRPVLRPASFRVHVLNHVREQAELVLAAAEQEAAGGGSSEAGSHPPTPQPQPAAAEAGPAAAEAARAPAAPRPRPQAAQGRPQPLAAGSSAGSASGQPWPQPGPSTHQIRQPQRQPGLLDDANFPTLAAAAASGGGSGSAKKHGGSAAGRASPANLLAAAPGQQRQQQGGKRRTIVPAKVASMDVNPLFQLAAGQPAGHQQGDPPQAVQPTLSPQPPAPAQQQQQQQQHAAMPAAAAAAATLPMSPPPIAVRVPAPGAAAVAASLLMRGGGRGAAAASSPSAAAGSPGREGSTPKRITPIRLAQPAEVQQTFITAASGASPHAARRDMLQQSEMQQRSRPGSRLGTPMAGGLLECAPGAFGRPASAASSAASALGTRSSDGSGGEAGSSSRSPLLWSADEQSVCQQLSFDVLSPAKPAGTEAAAAAAGKDGSKAGEGEGSVTRVAVAAHAGPSLAAGAPAGGEQLAAALGCQLESLHLGASSSSSSREGIAAAGRSDDPSLSRQQRILDSAYRMGARLAPAGGTTSGGFDAPASFPPSLTRPLQLRDSGMQLQPSDSASQGAADSGQEEAQRGGVQQLGLEQGQEEADVALCPQGRLLAELHAALLRCCSSISLSAELDLLLNLLAVPSAVRIDPALTPVTVLWCGGLAQRYACCVLQSAGGLIRGLGPQLLADLAALPLVRSSFPRLHAAMQAALQHFASTQLHTGKLAALCEEQRRISNRESCRDEWFNLMKEAAAQTHSFAARQLGRLSAGTSDRQSDSGRTATTASGGDEAGLLQLMQQSAGDLLRRLRPDNFGAFAELFSAAAAATGETLLDEELSSLARKNVGRFHSLNQRLQAQGAAGPSRGGAARLQSNQPMTATGFGRSGGGAGQQARWAAGAGGGRQHGQQHGQRGVGGRPGGGGPGFGGGGGADEAVAESLRLVAEFPRPQRLYVLFLEAADSHRLNAHLIRQAPWAIPAAKLPTAGSE</sequence>
<dbReference type="STRING" id="554065.E1ZTS2"/>
<feature type="compositionally biased region" description="Low complexity" evidence="1">
    <location>
        <begin position="601"/>
        <end position="611"/>
    </location>
</feature>
<feature type="compositionally biased region" description="Low complexity" evidence="1">
    <location>
        <begin position="266"/>
        <end position="285"/>
    </location>
</feature>
<dbReference type="EMBL" id="GL433874">
    <property type="protein sequence ID" value="EFN50778.1"/>
    <property type="molecule type" value="Genomic_DNA"/>
</dbReference>
<feature type="region of interest" description="Disordered" evidence="1">
    <location>
        <begin position="569"/>
        <end position="588"/>
    </location>
</feature>
<keyword evidence="3" id="KW-1185">Reference proteome</keyword>
<feature type="compositionally biased region" description="Gly residues" evidence="1">
    <location>
        <begin position="941"/>
        <end position="960"/>
    </location>
</feature>
<dbReference type="GeneID" id="17350195"/>
<feature type="compositionally biased region" description="Low complexity" evidence="1">
    <location>
        <begin position="320"/>
        <end position="337"/>
    </location>
</feature>
<reference evidence="2 3" key="1">
    <citation type="journal article" date="2010" name="Plant Cell">
        <title>The Chlorella variabilis NC64A genome reveals adaptation to photosymbiosis, coevolution with viruses, and cryptic sex.</title>
        <authorList>
            <person name="Blanc G."/>
            <person name="Duncan G."/>
            <person name="Agarkova I."/>
            <person name="Borodovsky M."/>
            <person name="Gurnon J."/>
            <person name="Kuo A."/>
            <person name="Lindquist E."/>
            <person name="Lucas S."/>
            <person name="Pangilinan J."/>
            <person name="Polle J."/>
            <person name="Salamov A."/>
            <person name="Terry A."/>
            <person name="Yamada T."/>
            <person name="Dunigan D.D."/>
            <person name="Grigoriev I.V."/>
            <person name="Claverie J.M."/>
            <person name="Van Etten J.L."/>
        </authorList>
    </citation>
    <scope>NUCLEOTIDE SEQUENCE [LARGE SCALE GENOMIC DNA]</scope>
    <source>
        <strain evidence="2 3">NC64A</strain>
    </source>
</reference>
<dbReference type="OrthoDB" id="515941at2759"/>
<feature type="compositionally biased region" description="Polar residues" evidence="1">
    <location>
        <begin position="799"/>
        <end position="816"/>
    </location>
</feature>
<name>E1ZTS2_CHLVA</name>
<organism evidence="3">
    <name type="scientific">Chlorella variabilis</name>
    <name type="common">Green alga</name>
    <dbReference type="NCBI Taxonomy" id="554065"/>
    <lineage>
        <taxon>Eukaryota</taxon>
        <taxon>Viridiplantae</taxon>
        <taxon>Chlorophyta</taxon>
        <taxon>core chlorophytes</taxon>
        <taxon>Trebouxiophyceae</taxon>
        <taxon>Chlorellales</taxon>
        <taxon>Chlorellaceae</taxon>
        <taxon>Chlorella clade</taxon>
        <taxon>Chlorella</taxon>
    </lineage>
</organism>
<feature type="region of interest" description="Disordered" evidence="1">
    <location>
        <begin position="797"/>
        <end position="821"/>
    </location>
</feature>
<dbReference type="PANTHER" id="PTHR28678:SF1">
    <property type="entry name" value="CODANIN-1"/>
    <property type="match status" value="1"/>
</dbReference>
<evidence type="ECO:0000313" key="2">
    <source>
        <dbReference type="EMBL" id="EFN50778.1"/>
    </source>
</evidence>
<dbReference type="eggNOG" id="ENOG502R77K">
    <property type="taxonomic scope" value="Eukaryota"/>
</dbReference>
<evidence type="ECO:0000313" key="3">
    <source>
        <dbReference type="Proteomes" id="UP000008141"/>
    </source>
</evidence>
<feature type="compositionally biased region" description="Low complexity" evidence="1">
    <location>
        <begin position="885"/>
        <end position="899"/>
    </location>
</feature>
<feature type="region of interest" description="Disordered" evidence="1">
    <location>
        <begin position="25"/>
        <end position="47"/>
    </location>
</feature>
<dbReference type="InterPro" id="IPR040031">
    <property type="entry name" value="Codanin-1"/>
</dbReference>
<feature type="region of interest" description="Disordered" evidence="1">
    <location>
        <begin position="526"/>
        <end position="549"/>
    </location>
</feature>
<gene>
    <name evidence="2" type="ORF">CHLNCDRAFT_142498</name>
</gene>
<feature type="region of interest" description="Disordered" evidence="1">
    <location>
        <begin position="363"/>
        <end position="396"/>
    </location>
</feature>
<feature type="region of interest" description="Disordered" evidence="1">
    <location>
        <begin position="317"/>
        <end position="341"/>
    </location>
</feature>
<dbReference type="AlphaFoldDB" id="E1ZTS2"/>
<dbReference type="PANTHER" id="PTHR28678">
    <property type="entry name" value="CODANIN-1"/>
    <property type="match status" value="1"/>
</dbReference>
<dbReference type="InParanoid" id="E1ZTS2"/>
<feature type="region of interest" description="Disordered" evidence="1">
    <location>
        <begin position="885"/>
        <end position="960"/>
    </location>
</feature>
<protein>
    <submittedName>
        <fullName evidence="2">Uncharacterized protein</fullName>
    </submittedName>
</protein>
<dbReference type="KEGG" id="cvr:CHLNCDRAFT_142498"/>
<dbReference type="GO" id="GO:0006325">
    <property type="term" value="P:chromatin organization"/>
    <property type="evidence" value="ECO:0007669"/>
    <property type="project" value="TreeGrafter"/>
</dbReference>
<feature type="compositionally biased region" description="Low complexity" evidence="1">
    <location>
        <begin position="526"/>
        <end position="540"/>
    </location>
</feature>
<dbReference type="RefSeq" id="XP_005842890.1">
    <property type="nucleotide sequence ID" value="XM_005842828.1"/>
</dbReference>
<accession>E1ZTS2</accession>
<feature type="region of interest" description="Disordered" evidence="1">
    <location>
        <begin position="595"/>
        <end position="620"/>
    </location>
</feature>
<dbReference type="GO" id="GO:0005634">
    <property type="term" value="C:nucleus"/>
    <property type="evidence" value="ECO:0007669"/>
    <property type="project" value="TreeGrafter"/>
</dbReference>